<dbReference type="PROSITE" id="PS50965">
    <property type="entry name" value="NERD"/>
    <property type="match status" value="1"/>
</dbReference>
<keyword evidence="1" id="KW-0472">Membrane</keyword>
<reference evidence="4" key="1">
    <citation type="journal article" date="2019" name="Int. J. Syst. Evol. Microbiol.">
        <title>The Global Catalogue of Microorganisms (GCM) 10K type strain sequencing project: providing services to taxonomists for standard genome sequencing and annotation.</title>
        <authorList>
            <consortium name="The Broad Institute Genomics Platform"/>
            <consortium name="The Broad Institute Genome Sequencing Center for Infectious Disease"/>
            <person name="Wu L."/>
            <person name="Ma J."/>
        </authorList>
    </citation>
    <scope>NUCLEOTIDE SEQUENCE [LARGE SCALE GENOMIC DNA]</scope>
    <source>
        <strain evidence="4">JCM 17839</strain>
    </source>
</reference>
<accession>A0ABP8PLX2</accession>
<evidence type="ECO:0000313" key="3">
    <source>
        <dbReference type="EMBL" id="GAA4489518.1"/>
    </source>
</evidence>
<evidence type="ECO:0000259" key="2">
    <source>
        <dbReference type="PROSITE" id="PS50965"/>
    </source>
</evidence>
<dbReference type="InterPro" id="IPR011528">
    <property type="entry name" value="NERD"/>
</dbReference>
<evidence type="ECO:0000256" key="1">
    <source>
        <dbReference type="SAM" id="Phobius"/>
    </source>
</evidence>
<sequence>MIPDGLRFRAPASAVITEALRVQSAAPPRSALQRLFGMSPLSADAQSWYLGALGELEVGRILDRLGDDWHTLHAVPVGSQGSDIDHVVIGPGGVFTINTKFHEDAKLWVGSSRLLVNGQKTDHLRNSEFEATRAAKILSGATGQTVAVTPILAIVAAKSIQIKEKPARVVVLRAGELVRRLERYPSILGPADIAAVMHVAVDPTTWSTVEPPAADLTTFTELREAVGSARRRRLLWATVGMLVVIGGLLAVAGAVFWR</sequence>
<evidence type="ECO:0000313" key="4">
    <source>
        <dbReference type="Proteomes" id="UP001500731"/>
    </source>
</evidence>
<organism evidence="3 4">
    <name type="scientific">Microbacterium panaciterrae</name>
    <dbReference type="NCBI Taxonomy" id="985759"/>
    <lineage>
        <taxon>Bacteria</taxon>
        <taxon>Bacillati</taxon>
        <taxon>Actinomycetota</taxon>
        <taxon>Actinomycetes</taxon>
        <taxon>Micrococcales</taxon>
        <taxon>Microbacteriaceae</taxon>
        <taxon>Microbacterium</taxon>
    </lineage>
</organism>
<gene>
    <name evidence="3" type="ORF">GCM10023171_30520</name>
</gene>
<dbReference type="Proteomes" id="UP001500731">
    <property type="component" value="Unassembled WGS sequence"/>
</dbReference>
<feature type="transmembrane region" description="Helical" evidence="1">
    <location>
        <begin position="234"/>
        <end position="257"/>
    </location>
</feature>
<keyword evidence="1" id="KW-1133">Transmembrane helix</keyword>
<keyword evidence="1" id="KW-0812">Transmembrane</keyword>
<comment type="caution">
    <text evidence="3">The sequence shown here is derived from an EMBL/GenBank/DDBJ whole genome shotgun (WGS) entry which is preliminary data.</text>
</comment>
<dbReference type="Pfam" id="PF08378">
    <property type="entry name" value="NERD"/>
    <property type="match status" value="1"/>
</dbReference>
<feature type="domain" description="NERD" evidence="2">
    <location>
        <begin position="50"/>
        <end position="161"/>
    </location>
</feature>
<dbReference type="RefSeq" id="WP_345188257.1">
    <property type="nucleotide sequence ID" value="NZ_BAABGP010000022.1"/>
</dbReference>
<protein>
    <recommendedName>
        <fullName evidence="2">NERD domain-containing protein</fullName>
    </recommendedName>
</protein>
<dbReference type="EMBL" id="BAABGP010000022">
    <property type="protein sequence ID" value="GAA4489518.1"/>
    <property type="molecule type" value="Genomic_DNA"/>
</dbReference>
<proteinExistence type="predicted"/>
<name>A0ABP8PLX2_9MICO</name>
<keyword evidence="4" id="KW-1185">Reference proteome</keyword>